<feature type="coiled-coil region" evidence="1">
    <location>
        <begin position="463"/>
        <end position="490"/>
    </location>
</feature>
<evidence type="ECO:0000259" key="3">
    <source>
        <dbReference type="Pfam" id="PF13717"/>
    </source>
</evidence>
<feature type="region of interest" description="Disordered" evidence="2">
    <location>
        <begin position="272"/>
        <end position="374"/>
    </location>
</feature>
<evidence type="ECO:0000256" key="1">
    <source>
        <dbReference type="SAM" id="Coils"/>
    </source>
</evidence>
<name>A0A085WRU9_9BACT</name>
<protein>
    <recommendedName>
        <fullName evidence="3">Zinc finger/thioredoxin putative domain-containing protein</fullName>
    </recommendedName>
</protein>
<dbReference type="RefSeq" id="WP_052419828.1">
    <property type="nucleotide sequence ID" value="NZ_JMCB01000003.1"/>
</dbReference>
<feature type="region of interest" description="Disordered" evidence="2">
    <location>
        <begin position="46"/>
        <end position="132"/>
    </location>
</feature>
<organism evidence="4 5">
    <name type="scientific">Hyalangium minutum</name>
    <dbReference type="NCBI Taxonomy" id="394096"/>
    <lineage>
        <taxon>Bacteria</taxon>
        <taxon>Pseudomonadati</taxon>
        <taxon>Myxococcota</taxon>
        <taxon>Myxococcia</taxon>
        <taxon>Myxococcales</taxon>
        <taxon>Cystobacterineae</taxon>
        <taxon>Archangiaceae</taxon>
        <taxon>Hyalangium</taxon>
    </lineage>
</organism>
<feature type="compositionally biased region" description="Low complexity" evidence="2">
    <location>
        <begin position="308"/>
        <end position="323"/>
    </location>
</feature>
<dbReference type="STRING" id="394096.DB31_5454"/>
<dbReference type="InterPro" id="IPR011723">
    <property type="entry name" value="Znf/thioredoxin_put"/>
</dbReference>
<dbReference type="AlphaFoldDB" id="A0A085WRU9"/>
<proteinExistence type="predicted"/>
<keyword evidence="5" id="KW-1185">Reference proteome</keyword>
<feature type="domain" description="Zinc finger/thioredoxin putative" evidence="3">
    <location>
        <begin position="1"/>
        <end position="36"/>
    </location>
</feature>
<evidence type="ECO:0000313" key="4">
    <source>
        <dbReference type="EMBL" id="KFE70412.1"/>
    </source>
</evidence>
<dbReference type="NCBIfam" id="TIGR02098">
    <property type="entry name" value="MJ0042_CXXC"/>
    <property type="match status" value="1"/>
</dbReference>
<feature type="compositionally biased region" description="Low complexity" evidence="2">
    <location>
        <begin position="93"/>
        <end position="102"/>
    </location>
</feature>
<gene>
    <name evidence="4" type="ORF">DB31_5454</name>
</gene>
<sequence length="668" mass="68889">MQIACPQCSKQYDLDPRLLPPSGASVQCTRCNYVFTALPSGEVVVPNQAQGGAKPKGDAPRSAVGTSTQVFGSPFDAFGKPPGPSTSTTQVYGAIPAPGASGAPPPPDRTPSFGTGVAPPPSQDRTPSFGSGVIPTPPGTPVFGSGTLRPGPVESAPLPAAGKTQVFGAVTQPPPSPATTQAFGSASVAAKPPSAATTQVFGAASVASKAAPPASTTQVFGAVPAPPQEASPASTQVFGSAAVAAKAPSPSTTQVFGAVPSGAPLATTATTQTFGSTEVQAARKAKEAGSSTPWLSEPGPAPAPPRAAPSIALPEEPAALPGANLPPFPQQEAPIARSGPHASSRHSAPVELPPEMMVSSPGARAGAAPEPSTGGGKERVLLILAAIVALGLTAWLSYPVWRNRGTELPGDALAAKDQAVSLLRRDDAGSRQQAIEMLRGLTVQYPKFTEAQAELVVGLSLQLDDIKAEAEFLDLEVQRIQQEMNALETKKSPVDWQSRVNAHKQELSALRGQRKPLEVSSLELTQQLDKLIPGLRAAPETEPSADVVARWKAQAVYAGVRGNPLAISLAERLSKLESPPLWSVVTRVEYALNAPSPVNALPELSDALARVRQQDKTFFRAYVLGARMALRLNDRAGAQTLLNTVVALNPNHTLAPKLQKRAASAPAP</sequence>
<dbReference type="EMBL" id="JMCB01000003">
    <property type="protein sequence ID" value="KFE70412.1"/>
    <property type="molecule type" value="Genomic_DNA"/>
</dbReference>
<keyword evidence="1" id="KW-0175">Coiled coil</keyword>
<dbReference type="Pfam" id="PF13717">
    <property type="entry name" value="Zn_ribbon_4"/>
    <property type="match status" value="1"/>
</dbReference>
<reference evidence="4 5" key="1">
    <citation type="submission" date="2014-04" db="EMBL/GenBank/DDBJ databases">
        <title>Genome assembly of Hyalangium minutum DSM 14724.</title>
        <authorList>
            <person name="Sharma G."/>
            <person name="Subramanian S."/>
        </authorList>
    </citation>
    <scope>NUCLEOTIDE SEQUENCE [LARGE SCALE GENOMIC DNA]</scope>
    <source>
        <strain evidence="4 5">DSM 14724</strain>
    </source>
</reference>
<comment type="caution">
    <text evidence="4">The sequence shown here is derived from an EMBL/GenBank/DDBJ whole genome shotgun (WGS) entry which is preliminary data.</text>
</comment>
<evidence type="ECO:0000256" key="2">
    <source>
        <dbReference type="SAM" id="MobiDB-lite"/>
    </source>
</evidence>
<evidence type="ECO:0000313" key="5">
    <source>
        <dbReference type="Proteomes" id="UP000028725"/>
    </source>
</evidence>
<accession>A0A085WRU9</accession>
<dbReference type="Proteomes" id="UP000028725">
    <property type="component" value="Unassembled WGS sequence"/>
</dbReference>